<accession>A0A6G1H911</accession>
<dbReference type="EMBL" id="ML977144">
    <property type="protein sequence ID" value="KAF1989691.1"/>
    <property type="molecule type" value="Genomic_DNA"/>
</dbReference>
<keyword evidence="3" id="KW-1185">Reference proteome</keyword>
<reference evidence="2" key="1">
    <citation type="journal article" date="2020" name="Stud. Mycol.">
        <title>101 Dothideomycetes genomes: a test case for predicting lifestyles and emergence of pathogens.</title>
        <authorList>
            <person name="Haridas S."/>
            <person name="Albert R."/>
            <person name="Binder M."/>
            <person name="Bloem J."/>
            <person name="Labutti K."/>
            <person name="Salamov A."/>
            <person name="Andreopoulos B."/>
            <person name="Baker S."/>
            <person name="Barry K."/>
            <person name="Bills G."/>
            <person name="Bluhm B."/>
            <person name="Cannon C."/>
            <person name="Castanera R."/>
            <person name="Culley D."/>
            <person name="Daum C."/>
            <person name="Ezra D."/>
            <person name="Gonzalez J."/>
            <person name="Henrissat B."/>
            <person name="Kuo A."/>
            <person name="Liang C."/>
            <person name="Lipzen A."/>
            <person name="Lutzoni F."/>
            <person name="Magnuson J."/>
            <person name="Mondo S."/>
            <person name="Nolan M."/>
            <person name="Ohm R."/>
            <person name="Pangilinan J."/>
            <person name="Park H.-J."/>
            <person name="Ramirez L."/>
            <person name="Alfaro M."/>
            <person name="Sun H."/>
            <person name="Tritt A."/>
            <person name="Yoshinaga Y."/>
            <person name="Zwiers L.-H."/>
            <person name="Turgeon B."/>
            <person name="Goodwin S."/>
            <person name="Spatafora J."/>
            <person name="Crous P."/>
            <person name="Grigoriev I."/>
        </authorList>
    </citation>
    <scope>NUCLEOTIDE SEQUENCE</scope>
    <source>
        <strain evidence="2">CBS 113979</strain>
    </source>
</reference>
<dbReference type="Proteomes" id="UP000800041">
    <property type="component" value="Unassembled WGS sequence"/>
</dbReference>
<proteinExistence type="predicted"/>
<dbReference type="AlphaFoldDB" id="A0A6G1H911"/>
<protein>
    <submittedName>
        <fullName evidence="2">Uncharacterized protein</fullName>
    </submittedName>
</protein>
<evidence type="ECO:0000313" key="3">
    <source>
        <dbReference type="Proteomes" id="UP000800041"/>
    </source>
</evidence>
<gene>
    <name evidence="2" type="ORF">K402DRAFT_261573</name>
</gene>
<evidence type="ECO:0000256" key="1">
    <source>
        <dbReference type="SAM" id="MobiDB-lite"/>
    </source>
</evidence>
<name>A0A6G1H911_9PEZI</name>
<organism evidence="2 3">
    <name type="scientific">Aulographum hederae CBS 113979</name>
    <dbReference type="NCBI Taxonomy" id="1176131"/>
    <lineage>
        <taxon>Eukaryota</taxon>
        <taxon>Fungi</taxon>
        <taxon>Dikarya</taxon>
        <taxon>Ascomycota</taxon>
        <taxon>Pezizomycotina</taxon>
        <taxon>Dothideomycetes</taxon>
        <taxon>Pleosporomycetidae</taxon>
        <taxon>Aulographales</taxon>
        <taxon>Aulographaceae</taxon>
    </lineage>
</organism>
<sequence length="126" mass="14271">MISDRRTGTGDSDSFARIHRWGQAGYLFAGRRHRAQRYSYWPSPGGSSLDAFPETAKISDPQDTKMTYRRPDFSEPDIDHLGHWVCDRPQWASRFGGPESTRGALRQLDFASLRECGGESCRAVVF</sequence>
<feature type="region of interest" description="Disordered" evidence="1">
    <location>
        <begin position="51"/>
        <end position="72"/>
    </location>
</feature>
<evidence type="ECO:0000313" key="2">
    <source>
        <dbReference type="EMBL" id="KAF1989691.1"/>
    </source>
</evidence>